<dbReference type="SUPFAM" id="SSF103481">
    <property type="entry name" value="Multidrug resistance efflux transporter EmrE"/>
    <property type="match status" value="2"/>
</dbReference>
<dbReference type="RefSeq" id="WP_204637962.1">
    <property type="nucleotide sequence ID" value="NZ_JADIKC010000012.1"/>
</dbReference>
<keyword evidence="9" id="KW-1185">Reference proteome</keyword>
<protein>
    <submittedName>
        <fullName evidence="8">EamA family transporter</fullName>
    </submittedName>
</protein>
<keyword evidence="3 6" id="KW-0812">Transmembrane</keyword>
<dbReference type="InterPro" id="IPR000620">
    <property type="entry name" value="EamA_dom"/>
</dbReference>
<evidence type="ECO:0000256" key="3">
    <source>
        <dbReference type="ARBA" id="ARBA00022692"/>
    </source>
</evidence>
<comment type="subcellular location">
    <subcellularLocation>
        <location evidence="1">Membrane</location>
        <topology evidence="1">Multi-pass membrane protein</topology>
    </subcellularLocation>
</comment>
<feature type="transmembrane region" description="Helical" evidence="6">
    <location>
        <begin position="38"/>
        <end position="58"/>
    </location>
</feature>
<keyword evidence="4 6" id="KW-1133">Transmembrane helix</keyword>
<feature type="transmembrane region" description="Helical" evidence="6">
    <location>
        <begin position="98"/>
        <end position="117"/>
    </location>
</feature>
<organism evidence="8 9">
    <name type="scientific">Dyella kyungheensis</name>
    <dbReference type="NCBI Taxonomy" id="1242174"/>
    <lineage>
        <taxon>Bacteria</taxon>
        <taxon>Pseudomonadati</taxon>
        <taxon>Pseudomonadota</taxon>
        <taxon>Gammaproteobacteria</taxon>
        <taxon>Lysobacterales</taxon>
        <taxon>Rhodanobacteraceae</taxon>
        <taxon>Dyella</taxon>
    </lineage>
</organism>
<evidence type="ECO:0000256" key="2">
    <source>
        <dbReference type="ARBA" id="ARBA00007362"/>
    </source>
</evidence>
<evidence type="ECO:0000313" key="8">
    <source>
        <dbReference type="EMBL" id="MBM7123514.1"/>
    </source>
</evidence>
<name>A0ABS2JY10_9GAMM</name>
<dbReference type="InterPro" id="IPR037185">
    <property type="entry name" value="EmrE-like"/>
</dbReference>
<comment type="caution">
    <text evidence="8">The sequence shown here is derived from an EMBL/GenBank/DDBJ whole genome shotgun (WGS) entry which is preliminary data.</text>
</comment>
<feature type="transmembrane region" description="Helical" evidence="6">
    <location>
        <begin position="185"/>
        <end position="207"/>
    </location>
</feature>
<proteinExistence type="inferred from homology"/>
<feature type="transmembrane region" description="Helical" evidence="6">
    <location>
        <begin position="269"/>
        <end position="288"/>
    </location>
</feature>
<dbReference type="PANTHER" id="PTHR32322">
    <property type="entry name" value="INNER MEMBRANE TRANSPORTER"/>
    <property type="match status" value="1"/>
</dbReference>
<evidence type="ECO:0000256" key="1">
    <source>
        <dbReference type="ARBA" id="ARBA00004141"/>
    </source>
</evidence>
<evidence type="ECO:0000313" key="9">
    <source>
        <dbReference type="Proteomes" id="UP001430065"/>
    </source>
</evidence>
<evidence type="ECO:0000259" key="7">
    <source>
        <dbReference type="Pfam" id="PF00892"/>
    </source>
</evidence>
<feature type="transmembrane region" description="Helical" evidence="6">
    <location>
        <begin position="242"/>
        <end position="263"/>
    </location>
</feature>
<sequence>MTPPSVPRGALLALLATILIWAYSWIVMKQVLQHAGPFNFSALRYSLGALVLFSALVVSRQSLRPPPLLPTVAIGLCQTTAFQGLGQLALETGGAGRVALLAYTMPFWSVLLAWMILDERLTRRRWLGLGLAAIGLICIIEPWHGLGSTESTLLAICAGLAWAMGTVLSKRVFVRHQPTPLNLTAWQMLFGALALIVVALCVPQRPFEWTRDLIAGLAYSVIMASSIAWGLWLIVLQRLPTAIASVASLGVPIVSVLLAWAILHEQPSRMEIFGIVFILLGLIAVSGVRLRSLRTAPG</sequence>
<accession>A0ABS2JY10</accession>
<dbReference type="PANTHER" id="PTHR32322:SF2">
    <property type="entry name" value="EAMA DOMAIN-CONTAINING PROTEIN"/>
    <property type="match status" value="1"/>
</dbReference>
<dbReference type="InterPro" id="IPR050638">
    <property type="entry name" value="AA-Vitamin_Transporters"/>
</dbReference>
<feature type="transmembrane region" description="Helical" evidence="6">
    <location>
        <begin position="6"/>
        <end position="26"/>
    </location>
</feature>
<feature type="domain" description="EamA" evidence="7">
    <location>
        <begin position="153"/>
        <end position="286"/>
    </location>
</feature>
<feature type="domain" description="EamA" evidence="7">
    <location>
        <begin position="9"/>
        <end position="140"/>
    </location>
</feature>
<gene>
    <name evidence="8" type="ORF">ISP20_20285</name>
</gene>
<dbReference type="Proteomes" id="UP001430065">
    <property type="component" value="Unassembled WGS sequence"/>
</dbReference>
<feature type="transmembrane region" description="Helical" evidence="6">
    <location>
        <begin position="126"/>
        <end position="146"/>
    </location>
</feature>
<evidence type="ECO:0000256" key="5">
    <source>
        <dbReference type="ARBA" id="ARBA00023136"/>
    </source>
</evidence>
<dbReference type="Gene3D" id="1.10.3730.20">
    <property type="match status" value="1"/>
</dbReference>
<comment type="similarity">
    <text evidence="2">Belongs to the EamA transporter family.</text>
</comment>
<evidence type="ECO:0000256" key="6">
    <source>
        <dbReference type="SAM" id="Phobius"/>
    </source>
</evidence>
<feature type="transmembrane region" description="Helical" evidence="6">
    <location>
        <begin position="152"/>
        <end position="173"/>
    </location>
</feature>
<keyword evidence="5 6" id="KW-0472">Membrane</keyword>
<dbReference type="EMBL" id="JADIKC010000012">
    <property type="protein sequence ID" value="MBM7123514.1"/>
    <property type="molecule type" value="Genomic_DNA"/>
</dbReference>
<dbReference type="Pfam" id="PF00892">
    <property type="entry name" value="EamA"/>
    <property type="match status" value="2"/>
</dbReference>
<feature type="transmembrane region" description="Helical" evidence="6">
    <location>
        <begin position="213"/>
        <end position="235"/>
    </location>
</feature>
<reference evidence="8 9" key="1">
    <citation type="submission" date="2020-10" db="EMBL/GenBank/DDBJ databases">
        <title>Phylogeny of dyella-like bacteria.</title>
        <authorList>
            <person name="Fu J."/>
        </authorList>
    </citation>
    <scope>NUCLEOTIDE SEQUENCE [LARGE SCALE GENOMIC DNA]</scope>
    <source>
        <strain evidence="8 9">THG-B117</strain>
    </source>
</reference>
<evidence type="ECO:0000256" key="4">
    <source>
        <dbReference type="ARBA" id="ARBA00022989"/>
    </source>
</evidence>